<dbReference type="AlphaFoldDB" id="A0AAD3SCP6"/>
<dbReference type="EMBL" id="BSYO01000008">
    <property type="protein sequence ID" value="GMH08602.1"/>
    <property type="molecule type" value="Genomic_DNA"/>
</dbReference>
<comment type="caution">
    <text evidence="2">The sequence shown here is derived from an EMBL/GenBank/DDBJ whole genome shotgun (WGS) entry which is preliminary data.</text>
</comment>
<evidence type="ECO:0000256" key="1">
    <source>
        <dbReference type="SAM" id="MobiDB-lite"/>
    </source>
</evidence>
<protein>
    <submittedName>
        <fullName evidence="2">Uncharacterized protein</fullName>
    </submittedName>
</protein>
<sequence>MHPIPIDCSLETTPDLAEPKSLEGYEPMDESKEGEVRIASNVALASADLPLNAVKVGVEQLGTPIKSPIGSSSLVVADDQHEGDQRLCSSFSKLKRNIEELKQKLKAS</sequence>
<gene>
    <name evidence="2" type="ORF">Nepgr_010442</name>
</gene>
<dbReference type="Proteomes" id="UP001279734">
    <property type="component" value="Unassembled WGS sequence"/>
</dbReference>
<feature type="region of interest" description="Disordered" evidence="1">
    <location>
        <begin position="1"/>
        <end position="31"/>
    </location>
</feature>
<reference evidence="2" key="1">
    <citation type="submission" date="2023-05" db="EMBL/GenBank/DDBJ databases">
        <title>Nepenthes gracilis genome sequencing.</title>
        <authorList>
            <person name="Fukushima K."/>
        </authorList>
    </citation>
    <scope>NUCLEOTIDE SEQUENCE</scope>
    <source>
        <strain evidence="2">SING2019-196</strain>
    </source>
</reference>
<feature type="compositionally biased region" description="Basic and acidic residues" evidence="1">
    <location>
        <begin position="17"/>
        <end position="31"/>
    </location>
</feature>
<name>A0AAD3SCP6_NEPGR</name>
<proteinExistence type="predicted"/>
<evidence type="ECO:0000313" key="2">
    <source>
        <dbReference type="EMBL" id="GMH08602.1"/>
    </source>
</evidence>
<accession>A0AAD3SCP6</accession>
<keyword evidence="3" id="KW-1185">Reference proteome</keyword>
<evidence type="ECO:0000313" key="3">
    <source>
        <dbReference type="Proteomes" id="UP001279734"/>
    </source>
</evidence>
<organism evidence="2 3">
    <name type="scientific">Nepenthes gracilis</name>
    <name type="common">Slender pitcher plant</name>
    <dbReference type="NCBI Taxonomy" id="150966"/>
    <lineage>
        <taxon>Eukaryota</taxon>
        <taxon>Viridiplantae</taxon>
        <taxon>Streptophyta</taxon>
        <taxon>Embryophyta</taxon>
        <taxon>Tracheophyta</taxon>
        <taxon>Spermatophyta</taxon>
        <taxon>Magnoliopsida</taxon>
        <taxon>eudicotyledons</taxon>
        <taxon>Gunneridae</taxon>
        <taxon>Pentapetalae</taxon>
        <taxon>Caryophyllales</taxon>
        <taxon>Nepenthaceae</taxon>
        <taxon>Nepenthes</taxon>
    </lineage>
</organism>